<keyword evidence="4 8" id="KW-0812">Transmembrane</keyword>
<organism evidence="10 11">
    <name type="scientific">Sulfidibacter corallicola</name>
    <dbReference type="NCBI Taxonomy" id="2818388"/>
    <lineage>
        <taxon>Bacteria</taxon>
        <taxon>Pseudomonadati</taxon>
        <taxon>Acidobacteriota</taxon>
        <taxon>Holophagae</taxon>
        <taxon>Acanthopleuribacterales</taxon>
        <taxon>Acanthopleuribacteraceae</taxon>
        <taxon>Sulfidibacter</taxon>
    </lineage>
</organism>
<name>A0A8A4TNL4_SULCO</name>
<keyword evidence="11" id="KW-1185">Reference proteome</keyword>
<feature type="domain" description="TonB-dependent receptor plug" evidence="9">
    <location>
        <begin position="60"/>
        <end position="169"/>
    </location>
</feature>
<dbReference type="KEGG" id="scor:J3U87_00985"/>
<dbReference type="GO" id="GO:0044718">
    <property type="term" value="P:siderophore transmembrane transport"/>
    <property type="evidence" value="ECO:0007669"/>
    <property type="project" value="TreeGrafter"/>
</dbReference>
<reference evidence="10" key="1">
    <citation type="submission" date="2021-03" db="EMBL/GenBank/DDBJ databases">
        <title>Acanthopleuribacteraceae sp. M133.</title>
        <authorList>
            <person name="Wang G."/>
        </authorList>
    </citation>
    <scope>NUCLEOTIDE SEQUENCE</scope>
    <source>
        <strain evidence="10">M133</strain>
    </source>
</reference>
<evidence type="ECO:0000256" key="6">
    <source>
        <dbReference type="ARBA" id="ARBA00023136"/>
    </source>
</evidence>
<dbReference type="Proteomes" id="UP000663929">
    <property type="component" value="Chromosome"/>
</dbReference>
<dbReference type="InterPro" id="IPR039426">
    <property type="entry name" value="TonB-dep_rcpt-like"/>
</dbReference>
<dbReference type="InterPro" id="IPR037066">
    <property type="entry name" value="Plug_dom_sf"/>
</dbReference>
<dbReference type="Gene3D" id="2.170.130.10">
    <property type="entry name" value="TonB-dependent receptor, plug domain"/>
    <property type="match status" value="1"/>
</dbReference>
<evidence type="ECO:0000313" key="10">
    <source>
        <dbReference type="EMBL" id="QTD51017.1"/>
    </source>
</evidence>
<dbReference type="InterPro" id="IPR036942">
    <property type="entry name" value="Beta-barrel_TonB_sf"/>
</dbReference>
<gene>
    <name evidence="10" type="ORF">J3U87_00985</name>
</gene>
<dbReference type="PANTHER" id="PTHR30069:SF29">
    <property type="entry name" value="HEMOGLOBIN AND HEMOGLOBIN-HAPTOGLOBIN-BINDING PROTEIN 1-RELATED"/>
    <property type="match status" value="1"/>
</dbReference>
<evidence type="ECO:0000256" key="8">
    <source>
        <dbReference type="PROSITE-ProRule" id="PRU01360"/>
    </source>
</evidence>
<keyword evidence="3 8" id="KW-1134">Transmembrane beta strand</keyword>
<keyword evidence="6 8" id="KW-0472">Membrane</keyword>
<dbReference type="PANTHER" id="PTHR30069">
    <property type="entry name" value="TONB-DEPENDENT OUTER MEMBRANE RECEPTOR"/>
    <property type="match status" value="1"/>
</dbReference>
<proteinExistence type="inferred from homology"/>
<keyword evidence="7 8" id="KW-0998">Cell outer membrane</keyword>
<evidence type="ECO:0000313" key="11">
    <source>
        <dbReference type="Proteomes" id="UP000663929"/>
    </source>
</evidence>
<evidence type="ECO:0000256" key="5">
    <source>
        <dbReference type="ARBA" id="ARBA00022729"/>
    </source>
</evidence>
<dbReference type="InterPro" id="IPR012910">
    <property type="entry name" value="Plug_dom"/>
</dbReference>
<dbReference type="PROSITE" id="PS52016">
    <property type="entry name" value="TONB_DEPENDENT_REC_3"/>
    <property type="match status" value="1"/>
</dbReference>
<accession>A0A8A4TNL4</accession>
<sequence>MIVKTVRGNLFRSAVLWMALLVGFGIHGEDSLLDQDFSSLSLEELLQIKVSSASGIEETLRDAPAVMVVITQNDIQRRGYTDLVEVIGDLPGFDVSISQGTAFATAYQRGYRTPFTQRVLFLINGVVTNMLWSHNFVISRQYPLSNVDRIEVLYGPAGAVYGPNAFSGVVNLITKNPSEFGSESHFAASLQVGSFESAGVDLTAGGSIGDLRYAISGRIFASDEADLDDMPGTTFIRPELLSDRDLWGPVLAQNFRDVSYGEYANRSDNWGIVAEFVYKNLTAGITSWETDEGYGVYYAFDRTQPNQGWINGGTQLYFKHEGLLAGKVKVKNEVTLREDGISGGWVEATPDWRAGAEQYSFVSISDWNSENSAWKLRQDYDWQVNPKLRLTGGIKYERKELTKAYDICQYWAGSLCTSASNDLDPAALDAHLGSLGNFDGSLTASSLGAGIYHTTVADGDFPPLTLTSGTVPTDNLAETTDKGVYLQAIGQVQQWHVQAALRWDENSLYGSFVKPRVSVVRPIGKNYTVKFLYGEAFQEPPPIQLWGGWTGRAANPNLQPEEIRNLEFVFLAQTRRMLHECSLYQAEYTDVIKEEAENAGDRTILGLEYRGRFKFDHFRVGLDSISGYVYYSYTDAESSIHYDHDQGLWLEGDTDLGDIAPHKINLGLDVPLGERLHAFLRTNWVSDRKLYSRNPLRAQDEDLDGYTRVDAFVSYRWHQVSLGLKANNLFDETHFHPGTESAAAGDDGSQRSLAFHSSVLPQVGRNWQLQLNFNW</sequence>
<evidence type="ECO:0000259" key="9">
    <source>
        <dbReference type="Pfam" id="PF07715"/>
    </source>
</evidence>
<dbReference type="EMBL" id="CP071793">
    <property type="protein sequence ID" value="QTD51017.1"/>
    <property type="molecule type" value="Genomic_DNA"/>
</dbReference>
<dbReference type="RefSeq" id="WP_237381153.1">
    <property type="nucleotide sequence ID" value="NZ_CP071793.1"/>
</dbReference>
<evidence type="ECO:0000256" key="4">
    <source>
        <dbReference type="ARBA" id="ARBA00022692"/>
    </source>
</evidence>
<evidence type="ECO:0000256" key="2">
    <source>
        <dbReference type="ARBA" id="ARBA00022448"/>
    </source>
</evidence>
<dbReference type="GO" id="GO:0009279">
    <property type="term" value="C:cell outer membrane"/>
    <property type="evidence" value="ECO:0007669"/>
    <property type="project" value="UniProtKB-SubCell"/>
</dbReference>
<dbReference type="Pfam" id="PF07715">
    <property type="entry name" value="Plug"/>
    <property type="match status" value="1"/>
</dbReference>
<dbReference type="AlphaFoldDB" id="A0A8A4TNL4"/>
<dbReference type="Gene3D" id="2.40.170.20">
    <property type="entry name" value="TonB-dependent receptor, beta-barrel domain"/>
    <property type="match status" value="1"/>
</dbReference>
<evidence type="ECO:0000256" key="7">
    <source>
        <dbReference type="ARBA" id="ARBA00023237"/>
    </source>
</evidence>
<evidence type="ECO:0000256" key="1">
    <source>
        <dbReference type="ARBA" id="ARBA00004571"/>
    </source>
</evidence>
<evidence type="ECO:0000256" key="3">
    <source>
        <dbReference type="ARBA" id="ARBA00022452"/>
    </source>
</evidence>
<dbReference type="GO" id="GO:0015344">
    <property type="term" value="F:siderophore uptake transmembrane transporter activity"/>
    <property type="evidence" value="ECO:0007669"/>
    <property type="project" value="TreeGrafter"/>
</dbReference>
<keyword evidence="5" id="KW-0732">Signal</keyword>
<comment type="similarity">
    <text evidence="8">Belongs to the TonB-dependent receptor family.</text>
</comment>
<keyword evidence="10" id="KW-0675">Receptor</keyword>
<dbReference type="SUPFAM" id="SSF56935">
    <property type="entry name" value="Porins"/>
    <property type="match status" value="1"/>
</dbReference>
<protein>
    <submittedName>
        <fullName evidence="10">TonB-dependent receptor plug domain-containing protein</fullName>
    </submittedName>
</protein>
<keyword evidence="2 8" id="KW-0813">Transport</keyword>
<comment type="subcellular location">
    <subcellularLocation>
        <location evidence="1 8">Cell outer membrane</location>
        <topology evidence="1 8">Multi-pass membrane protein</topology>
    </subcellularLocation>
</comment>